<dbReference type="Gramene" id="AUR62029747-RA">
    <property type="protein sequence ID" value="AUR62029747-RA:cds"/>
    <property type="gene ID" value="AUR62029747"/>
</dbReference>
<keyword evidence="4" id="KW-1185">Reference proteome</keyword>
<name>A0A803MHZ9_CHEQI</name>
<reference evidence="3" key="1">
    <citation type="journal article" date="2017" name="Nature">
        <title>The genome of Chenopodium quinoa.</title>
        <authorList>
            <person name="Jarvis D.E."/>
            <person name="Ho Y.S."/>
            <person name="Lightfoot D.J."/>
            <person name="Schmoeckel S.M."/>
            <person name="Li B."/>
            <person name="Borm T.J.A."/>
            <person name="Ohyanagi H."/>
            <person name="Mineta K."/>
            <person name="Michell C.T."/>
            <person name="Saber N."/>
            <person name="Kharbatia N.M."/>
            <person name="Rupper R.R."/>
            <person name="Sharp A.R."/>
            <person name="Dally N."/>
            <person name="Boughton B.A."/>
            <person name="Woo Y.H."/>
            <person name="Gao G."/>
            <person name="Schijlen E.G.W.M."/>
            <person name="Guo X."/>
            <person name="Momin A.A."/>
            <person name="Negrao S."/>
            <person name="Al-Babili S."/>
            <person name="Gehring C."/>
            <person name="Roessner U."/>
            <person name="Jung C."/>
            <person name="Murphy K."/>
            <person name="Arold S.T."/>
            <person name="Gojobori T."/>
            <person name="van der Linden C.G."/>
            <person name="van Loo E.N."/>
            <person name="Jellen E.N."/>
            <person name="Maughan P.J."/>
            <person name="Tester M."/>
        </authorList>
    </citation>
    <scope>NUCLEOTIDE SEQUENCE [LARGE SCALE GENOMIC DNA]</scope>
    <source>
        <strain evidence="3">cv. PI 614886</strain>
    </source>
</reference>
<feature type="region of interest" description="Disordered" evidence="1">
    <location>
        <begin position="52"/>
        <end position="88"/>
    </location>
</feature>
<keyword evidence="2" id="KW-0812">Transmembrane</keyword>
<feature type="transmembrane region" description="Helical" evidence="2">
    <location>
        <begin position="20"/>
        <end position="48"/>
    </location>
</feature>
<dbReference type="Proteomes" id="UP000596660">
    <property type="component" value="Unplaced"/>
</dbReference>
<reference evidence="3" key="2">
    <citation type="submission" date="2021-03" db="UniProtKB">
        <authorList>
            <consortium name="EnsemblPlants"/>
        </authorList>
    </citation>
    <scope>IDENTIFICATION</scope>
</reference>
<feature type="compositionally biased region" description="Basic residues" evidence="1">
    <location>
        <begin position="54"/>
        <end position="67"/>
    </location>
</feature>
<evidence type="ECO:0000313" key="3">
    <source>
        <dbReference type="EnsemblPlants" id="AUR62029747-RA:cds"/>
    </source>
</evidence>
<evidence type="ECO:0000256" key="2">
    <source>
        <dbReference type="SAM" id="Phobius"/>
    </source>
</evidence>
<dbReference type="OMA" id="CADGMNS"/>
<keyword evidence="2" id="KW-0472">Membrane</keyword>
<feature type="compositionally biased region" description="Gly residues" evidence="1">
    <location>
        <begin position="68"/>
        <end position="88"/>
    </location>
</feature>
<sequence length="88" mass="8889">MRLLRSIQRIPYGVGGFELLGSLGGMMVLLGLIVMSISAISMLVFSCADDGKDKQKKHRKGYGRNHGRGGFNSGGCGGGAGCGGGGGG</sequence>
<dbReference type="AlphaFoldDB" id="A0A803MHZ9"/>
<evidence type="ECO:0000313" key="4">
    <source>
        <dbReference type="Proteomes" id="UP000596660"/>
    </source>
</evidence>
<keyword evidence="2" id="KW-1133">Transmembrane helix</keyword>
<proteinExistence type="predicted"/>
<organism evidence="3 4">
    <name type="scientific">Chenopodium quinoa</name>
    <name type="common">Quinoa</name>
    <dbReference type="NCBI Taxonomy" id="63459"/>
    <lineage>
        <taxon>Eukaryota</taxon>
        <taxon>Viridiplantae</taxon>
        <taxon>Streptophyta</taxon>
        <taxon>Embryophyta</taxon>
        <taxon>Tracheophyta</taxon>
        <taxon>Spermatophyta</taxon>
        <taxon>Magnoliopsida</taxon>
        <taxon>eudicotyledons</taxon>
        <taxon>Gunneridae</taxon>
        <taxon>Pentapetalae</taxon>
        <taxon>Caryophyllales</taxon>
        <taxon>Chenopodiaceae</taxon>
        <taxon>Chenopodioideae</taxon>
        <taxon>Atripliceae</taxon>
        <taxon>Chenopodium</taxon>
    </lineage>
</organism>
<protein>
    <submittedName>
        <fullName evidence="3">Uncharacterized protein</fullName>
    </submittedName>
</protein>
<accession>A0A803MHZ9</accession>
<dbReference type="EnsemblPlants" id="AUR62029747-RA">
    <property type="protein sequence ID" value="AUR62029747-RA:cds"/>
    <property type="gene ID" value="AUR62029747"/>
</dbReference>
<evidence type="ECO:0000256" key="1">
    <source>
        <dbReference type="SAM" id="MobiDB-lite"/>
    </source>
</evidence>